<dbReference type="RefSeq" id="WP_227388531.1">
    <property type="nucleotide sequence ID" value="NZ_JBHSCJ010000003.1"/>
</dbReference>
<feature type="transmembrane region" description="Helical" evidence="3">
    <location>
        <begin position="52"/>
        <end position="73"/>
    </location>
</feature>
<evidence type="ECO:0000313" key="5">
    <source>
        <dbReference type="EMBL" id="MCB8887933.1"/>
    </source>
</evidence>
<protein>
    <submittedName>
        <fullName evidence="5">TRAP transporter fused permease subunit</fullName>
    </submittedName>
</protein>
<dbReference type="Proteomes" id="UP001319882">
    <property type="component" value="Unassembled WGS sequence"/>
</dbReference>
<feature type="transmembrane region" description="Helical" evidence="3">
    <location>
        <begin position="475"/>
        <end position="498"/>
    </location>
</feature>
<dbReference type="InterPro" id="IPR011853">
    <property type="entry name" value="TRAP_DctM-Dct_fused"/>
</dbReference>
<keyword evidence="3" id="KW-1133">Transmembrane helix</keyword>
<dbReference type="Pfam" id="PF06808">
    <property type="entry name" value="DctM"/>
    <property type="match status" value="1"/>
</dbReference>
<comment type="caution">
    <text evidence="5">The sequence shown here is derived from an EMBL/GenBank/DDBJ whole genome shotgun (WGS) entry which is preliminary data.</text>
</comment>
<comment type="subcellular location">
    <subcellularLocation>
        <location evidence="1">Cell inner membrane</location>
        <topology evidence="1">Multi-pass membrane protein</topology>
    </subcellularLocation>
</comment>
<keyword evidence="1" id="KW-1003">Cell membrane</keyword>
<proteinExistence type="predicted"/>
<dbReference type="InterPro" id="IPR010656">
    <property type="entry name" value="DctM"/>
</dbReference>
<feature type="transmembrane region" description="Helical" evidence="3">
    <location>
        <begin position="379"/>
        <end position="398"/>
    </location>
</feature>
<keyword evidence="3" id="KW-0472">Membrane</keyword>
<feature type="transmembrane region" description="Helical" evidence="3">
    <location>
        <begin position="109"/>
        <end position="128"/>
    </location>
</feature>
<dbReference type="NCBIfam" id="TIGR02123">
    <property type="entry name" value="TRAP_fused"/>
    <property type="match status" value="1"/>
</dbReference>
<keyword evidence="1" id="KW-0997">Cell inner membrane</keyword>
<evidence type="ECO:0000259" key="4">
    <source>
        <dbReference type="Pfam" id="PF06808"/>
    </source>
</evidence>
<evidence type="ECO:0000256" key="3">
    <source>
        <dbReference type="SAM" id="Phobius"/>
    </source>
</evidence>
<dbReference type="PANTHER" id="PTHR43849">
    <property type="entry name" value="BLL3936 PROTEIN"/>
    <property type="match status" value="1"/>
</dbReference>
<organism evidence="5 6">
    <name type="scientific">Vreelandella malpeensis</name>
    <dbReference type="NCBI Taxonomy" id="1172368"/>
    <lineage>
        <taxon>Bacteria</taxon>
        <taxon>Pseudomonadati</taxon>
        <taxon>Pseudomonadota</taxon>
        <taxon>Gammaproteobacteria</taxon>
        <taxon>Oceanospirillales</taxon>
        <taxon>Halomonadaceae</taxon>
        <taxon>Vreelandella</taxon>
    </lineage>
</organism>
<feature type="transmembrane region" description="Helical" evidence="3">
    <location>
        <begin position="337"/>
        <end position="358"/>
    </location>
</feature>
<feature type="transmembrane region" description="Helical" evidence="3">
    <location>
        <begin position="632"/>
        <end position="661"/>
    </location>
</feature>
<feature type="transmembrane region" description="Helical" evidence="3">
    <location>
        <begin position="530"/>
        <end position="553"/>
    </location>
</feature>
<keyword evidence="1" id="KW-0813">Transport</keyword>
<evidence type="ECO:0000313" key="6">
    <source>
        <dbReference type="Proteomes" id="UP001319882"/>
    </source>
</evidence>
<feature type="region of interest" description="Disordered" evidence="2">
    <location>
        <begin position="1"/>
        <end position="38"/>
    </location>
</feature>
<feature type="transmembrane region" description="Helical" evidence="3">
    <location>
        <begin position="505"/>
        <end position="524"/>
    </location>
</feature>
<feature type="transmembrane region" description="Helical" evidence="3">
    <location>
        <begin position="441"/>
        <end position="463"/>
    </location>
</feature>
<feature type="domain" description="TRAP C4-dicarboxylate transport system permease DctM subunit" evidence="4">
    <location>
        <begin position="153"/>
        <end position="593"/>
    </location>
</feature>
<feature type="transmembrane region" description="Helical" evidence="3">
    <location>
        <begin position="565"/>
        <end position="585"/>
    </location>
</feature>
<sequence>MTRQPHTSPLPGQPLEAAAGNTIHDAPGESPPPAARPGVVEKYAEDSGKRRLVGAWFFILRAVAMTMAIFHLYTALTGPLNTQNAVHLLFALPLIFLAYGARARDARRVPWYDLVPLVLSIWVNAHYILNFDRIIYDMGYLMPTTTDIVCGALAIVLLLEACRRAIGLAFPVLVLIALAYAAFGQHLPGVWGHGGFRWDDLVATFYMGPTGIFGSLMRTSSTVIVIFIMFGALLVTTGGGDTFMRLSNAVTGRMAGGPAKAATLCSALFGSISGSTAANVATTGIFTIPMMKRNGYSPRFAAATEASASTGGQILPPIMGAAAFVMADVISTSYLEIIGAALIPALLFYLAIWMSVHFEAKRLGLAPIPKAERPTLRQGLFNIETLVLPLIVLIGLLVMRYTPTTAAVAAYFTALLLYLVSPRSPGSFVNRLKSLPAALEAGAMTAAMIAVIVGSVAIIASVISLTGLGLKVSSVILLVGGGDVLITLLLAMVVAIILGMGLPTVAAYMLAASVVAAAFVEAGLPSLASHLFILYFAILSGVTPPVALAAYIGSAIAGAHWFRTALTATKISLGGFLIPFMFIYHPPLLGQGSALEVALAIGSGVLGIVALAASTIGYFLRPCRLLERGLLLGAALMLINGQALTDAFGIVLILGVLGWQYHRNKTRSDS</sequence>
<feature type="transmembrane region" description="Helical" evidence="3">
    <location>
        <begin position="140"/>
        <end position="159"/>
    </location>
</feature>
<dbReference type="EMBL" id="WHVL01000001">
    <property type="protein sequence ID" value="MCB8887933.1"/>
    <property type="molecule type" value="Genomic_DNA"/>
</dbReference>
<feature type="transmembrane region" description="Helical" evidence="3">
    <location>
        <begin position="166"/>
        <end position="183"/>
    </location>
</feature>
<feature type="transmembrane region" description="Helical" evidence="3">
    <location>
        <begin position="223"/>
        <end position="244"/>
    </location>
</feature>
<reference evidence="5 6" key="1">
    <citation type="journal article" date="2021" name="Sci. Rep.">
        <title>Genome analysis of a halophilic bacterium Halomonas malpeensis YU-PRIM-29(T) reveals its exopolysaccharide and pigment producing capabilities.</title>
        <authorList>
            <person name="Athmika"/>
            <person name="Ghate S.D."/>
            <person name="Arun A.B."/>
            <person name="Rao S.S."/>
            <person name="Kumar S.T.A."/>
            <person name="Kandiyil M.K."/>
            <person name="Saptami K."/>
            <person name="Rekha P.D."/>
        </authorList>
    </citation>
    <scope>NUCLEOTIDE SEQUENCE [LARGE SCALE GENOMIC DNA]</scope>
    <source>
        <strain evidence="6">prim 29</strain>
    </source>
</reference>
<feature type="transmembrane region" description="Helical" evidence="3">
    <location>
        <begin position="85"/>
        <end position="102"/>
    </location>
</feature>
<gene>
    <name evidence="5" type="ORF">GEV37_02155</name>
</gene>
<accession>A0ABS8DNY2</accession>
<evidence type="ECO:0000256" key="1">
    <source>
        <dbReference type="RuleBase" id="RU369079"/>
    </source>
</evidence>
<feature type="transmembrane region" description="Helical" evidence="3">
    <location>
        <begin position="597"/>
        <end position="620"/>
    </location>
</feature>
<name>A0ABS8DNY2_9GAMM</name>
<dbReference type="PANTHER" id="PTHR43849:SF2">
    <property type="entry name" value="BLL3936 PROTEIN"/>
    <property type="match status" value="1"/>
</dbReference>
<keyword evidence="3" id="KW-0812">Transmembrane</keyword>
<feature type="transmembrane region" description="Helical" evidence="3">
    <location>
        <begin position="404"/>
        <end position="420"/>
    </location>
</feature>
<evidence type="ECO:0000256" key="2">
    <source>
        <dbReference type="SAM" id="MobiDB-lite"/>
    </source>
</evidence>
<keyword evidence="6" id="KW-1185">Reference proteome</keyword>
<comment type="function">
    <text evidence="1">Part of the tripartite ATP-independent periplasmic (TRAP) transport system.</text>
</comment>